<dbReference type="CDD" id="cd01146">
    <property type="entry name" value="FhuD"/>
    <property type="match status" value="1"/>
</dbReference>
<dbReference type="InterPro" id="IPR051313">
    <property type="entry name" value="Bact_iron-sidero_bind"/>
</dbReference>
<dbReference type="PROSITE" id="PS51257">
    <property type="entry name" value="PROKAR_LIPOPROTEIN"/>
    <property type="match status" value="1"/>
</dbReference>
<dbReference type="InterPro" id="IPR002491">
    <property type="entry name" value="ABC_transptr_periplasmic_BD"/>
</dbReference>
<protein>
    <submittedName>
        <fullName evidence="7">Iron-siderophore ABC transporter substrate-binding protein</fullName>
    </submittedName>
</protein>
<feature type="chain" id="PRO_5047451754" evidence="5">
    <location>
        <begin position="20"/>
        <end position="331"/>
    </location>
</feature>
<evidence type="ECO:0000256" key="5">
    <source>
        <dbReference type="SAM" id="SignalP"/>
    </source>
</evidence>
<evidence type="ECO:0000256" key="3">
    <source>
        <dbReference type="ARBA" id="ARBA00022448"/>
    </source>
</evidence>
<evidence type="ECO:0000313" key="8">
    <source>
        <dbReference type="Proteomes" id="UP001081071"/>
    </source>
</evidence>
<evidence type="ECO:0000259" key="6">
    <source>
        <dbReference type="PROSITE" id="PS50983"/>
    </source>
</evidence>
<feature type="signal peptide" evidence="5">
    <location>
        <begin position="1"/>
        <end position="19"/>
    </location>
</feature>
<proteinExistence type="inferred from homology"/>
<gene>
    <name evidence="7" type="ORF">O4220_07665</name>
</gene>
<name>A0ABT4MEA1_9NOCA</name>
<comment type="caution">
    <text evidence="7">The sequence shown here is derived from an EMBL/GenBank/DDBJ whole genome shotgun (WGS) entry which is preliminary data.</text>
</comment>
<evidence type="ECO:0000313" key="7">
    <source>
        <dbReference type="EMBL" id="MCZ4518390.1"/>
    </source>
</evidence>
<evidence type="ECO:0000256" key="1">
    <source>
        <dbReference type="ARBA" id="ARBA00004196"/>
    </source>
</evidence>
<dbReference type="PROSITE" id="PS50983">
    <property type="entry name" value="FE_B12_PBP"/>
    <property type="match status" value="1"/>
</dbReference>
<dbReference type="PANTHER" id="PTHR30532:SF24">
    <property type="entry name" value="FERRIC ENTEROBACTIN-BINDING PERIPLASMIC PROTEIN FEPB"/>
    <property type="match status" value="1"/>
</dbReference>
<dbReference type="Pfam" id="PF01497">
    <property type="entry name" value="Peripla_BP_2"/>
    <property type="match status" value="1"/>
</dbReference>
<organism evidence="7 8">
    <name type="scientific">Rhodococcus ruber</name>
    <dbReference type="NCBI Taxonomy" id="1830"/>
    <lineage>
        <taxon>Bacteria</taxon>
        <taxon>Bacillati</taxon>
        <taxon>Actinomycetota</taxon>
        <taxon>Actinomycetes</taxon>
        <taxon>Mycobacteriales</taxon>
        <taxon>Nocardiaceae</taxon>
        <taxon>Rhodococcus</taxon>
    </lineage>
</organism>
<feature type="domain" description="Fe/B12 periplasmic-binding" evidence="6">
    <location>
        <begin position="63"/>
        <end position="331"/>
    </location>
</feature>
<evidence type="ECO:0000256" key="4">
    <source>
        <dbReference type="ARBA" id="ARBA00022729"/>
    </source>
</evidence>
<dbReference type="Gene3D" id="3.40.50.1980">
    <property type="entry name" value="Nitrogenase molybdenum iron protein domain"/>
    <property type="match status" value="2"/>
</dbReference>
<keyword evidence="4 5" id="KW-0732">Signal</keyword>
<sequence length="331" mass="33951">MRIRSAIVAGLVLVLSVSAVVSCSSGSGETPDPSAESGGSGAAFPATVETKFGAVTIDSAPQRVVALGWGDAETALALGVSPVGASDWLAFGGDGVGPWAAGLYDVPPQIIGTQEPSYEQVAALAPDLILDTKSSGDPERYATLSAIAPTVGVPEGSDNYLTSLDQQVTMVSTALGRRVDGDALLVGISDRFRAAAAAHPEFAGKTVVVGAYSGTGFGAYISSNSRLEFMKKLGFVSSSTIDALVPKGFSVPVSGEQLDLLDADLLVVFPIEKSPSDVTDNPLFQRIPAVADGRSIVFDDPVIAKSYATNSVLSIGFALDTVVPQVARTLE</sequence>
<keyword evidence="3" id="KW-0813">Transport</keyword>
<comment type="subcellular location">
    <subcellularLocation>
        <location evidence="1">Cell envelope</location>
    </subcellularLocation>
</comment>
<comment type="similarity">
    <text evidence="2">Belongs to the bacterial solute-binding protein 8 family.</text>
</comment>
<dbReference type="Proteomes" id="UP001081071">
    <property type="component" value="Unassembled WGS sequence"/>
</dbReference>
<evidence type="ECO:0000256" key="2">
    <source>
        <dbReference type="ARBA" id="ARBA00008814"/>
    </source>
</evidence>
<dbReference type="SUPFAM" id="SSF53807">
    <property type="entry name" value="Helical backbone' metal receptor"/>
    <property type="match status" value="1"/>
</dbReference>
<dbReference type="PANTHER" id="PTHR30532">
    <property type="entry name" value="IRON III DICITRATE-BINDING PERIPLASMIC PROTEIN"/>
    <property type="match status" value="1"/>
</dbReference>
<reference evidence="7" key="1">
    <citation type="submission" date="2022-12" db="EMBL/GenBank/DDBJ databases">
        <authorList>
            <person name="Krivoruchko A.V."/>
            <person name="Elkin A."/>
        </authorList>
    </citation>
    <scope>NUCLEOTIDE SEQUENCE</scope>
    <source>
        <strain evidence="7">IEGM 1391</strain>
    </source>
</reference>
<keyword evidence="8" id="KW-1185">Reference proteome</keyword>
<dbReference type="RefSeq" id="WP_269603077.1">
    <property type="nucleotide sequence ID" value="NZ_JAPWIJ010000003.1"/>
</dbReference>
<accession>A0ABT4MEA1</accession>
<dbReference type="EMBL" id="JAPWIJ010000003">
    <property type="protein sequence ID" value="MCZ4518390.1"/>
    <property type="molecule type" value="Genomic_DNA"/>
</dbReference>